<protein>
    <recommendedName>
        <fullName evidence="2">site-specific DNA-methyltransferase (adenine-specific)</fullName>
        <ecNumber evidence="2">2.1.1.72</ecNumber>
    </recommendedName>
</protein>
<dbReference type="InterPro" id="IPR029063">
    <property type="entry name" value="SAM-dependent_MTases_sf"/>
</dbReference>
<dbReference type="AlphaFoldDB" id="A0A3D8IEL8"/>
<dbReference type="PANTHER" id="PTHR42933:SF3">
    <property type="entry name" value="TYPE I RESTRICTION ENZYME MJAVIII METHYLASE SUBUNIT"/>
    <property type="match status" value="1"/>
</dbReference>
<proteinExistence type="inferred from homology"/>
<name>A0A3D8IEL8_9HELI</name>
<dbReference type="GO" id="GO:0009007">
    <property type="term" value="F:site-specific DNA-methyltransferase (adenine-specific) activity"/>
    <property type="evidence" value="ECO:0007669"/>
    <property type="project" value="UniProtKB-EC"/>
</dbReference>
<dbReference type="InterPro" id="IPR022749">
    <property type="entry name" value="D12N6_MeTrfase_N"/>
</dbReference>
<dbReference type="EC" id="2.1.1.72" evidence="2"/>
<comment type="catalytic activity">
    <reaction evidence="7">
        <text>a 2'-deoxyadenosine in DNA + S-adenosyl-L-methionine = an N(6)-methyl-2'-deoxyadenosine in DNA + S-adenosyl-L-homocysteine + H(+)</text>
        <dbReference type="Rhea" id="RHEA:15197"/>
        <dbReference type="Rhea" id="RHEA-COMP:12418"/>
        <dbReference type="Rhea" id="RHEA-COMP:12419"/>
        <dbReference type="ChEBI" id="CHEBI:15378"/>
        <dbReference type="ChEBI" id="CHEBI:57856"/>
        <dbReference type="ChEBI" id="CHEBI:59789"/>
        <dbReference type="ChEBI" id="CHEBI:90615"/>
        <dbReference type="ChEBI" id="CHEBI:90616"/>
        <dbReference type="EC" id="2.1.1.72"/>
    </reaction>
</comment>
<dbReference type="GO" id="GO:0032259">
    <property type="term" value="P:methylation"/>
    <property type="evidence" value="ECO:0007669"/>
    <property type="project" value="UniProtKB-KW"/>
</dbReference>
<comment type="similarity">
    <text evidence="1">Belongs to the N(4)/N(6)-methyltransferase family.</text>
</comment>
<dbReference type="PRINTS" id="PR00507">
    <property type="entry name" value="N12N6MTFRASE"/>
</dbReference>
<evidence type="ECO:0000256" key="3">
    <source>
        <dbReference type="ARBA" id="ARBA00022603"/>
    </source>
</evidence>
<evidence type="ECO:0000313" key="11">
    <source>
        <dbReference type="EMBL" id="RDU63602.1"/>
    </source>
</evidence>
<keyword evidence="12" id="KW-1185">Reference proteome</keyword>
<dbReference type="NCBIfam" id="TIGR00497">
    <property type="entry name" value="hsdM"/>
    <property type="match status" value="1"/>
</dbReference>
<dbReference type="Pfam" id="PF02384">
    <property type="entry name" value="N6_Mtase"/>
    <property type="match status" value="1"/>
</dbReference>
<dbReference type="InterPro" id="IPR002052">
    <property type="entry name" value="DNA_methylase_N6_adenine_CS"/>
</dbReference>
<keyword evidence="4" id="KW-0808">Transferase</keyword>
<dbReference type="PANTHER" id="PTHR42933">
    <property type="entry name" value="SLR6095 PROTEIN"/>
    <property type="match status" value="1"/>
</dbReference>
<feature type="domain" description="DNA methylase adenine-specific" evidence="9">
    <location>
        <begin position="158"/>
        <end position="460"/>
    </location>
</feature>
<keyword evidence="6" id="KW-0680">Restriction system</keyword>
<dbReference type="EMBL" id="NXLQ01000022">
    <property type="protein sequence ID" value="RDU63602.1"/>
    <property type="molecule type" value="Genomic_DNA"/>
</dbReference>
<dbReference type="InterPro" id="IPR004546">
    <property type="entry name" value="Restrct_endonuc_T1M"/>
</dbReference>
<sequence length="495" mass="56718">MQKTTKETINGIVWKACDTFRGTIEGSEYKDYILTMLFIKYLSDFYKEKLELLRAKHGDKIERINAELKREKFKLDETCTFDYLLSHKESQNLGELINKALAQIEENNKDKLDGIFRSIDFNNPNKLGNTKERNALLKSLLEDFGDSRLDLRPSRLENNDCLGDTYEYLIAHFASDAGKKGGEFYTPKEVSILLSRLIEPKEGESIYDPTCGSGSLLIKASQEIPNHNFRLYGQEKNGQTHALCKMNMFLHEINDSIILWGDTIRNPLHLHNNTLKTFDKVIANPPFSLDKWGEDEVKNDIYSRFTFGIPPKSKGDYAFILHMLASLNTNGAMGVILPHGVLFRGASEGKIRQKIIEANWLDSVIGLPANLFYGTSIPACILIFKKNRTNTDIFFIDASKEFEKNKNQNKLTDENIAKIYRTYKERKSVEKYAHLASLEEIKENDYNLNIPRYVDSFDEEGIIDLESTKQEILATQKALESTQEKLDGYLRELGL</sequence>
<evidence type="ECO:0000256" key="4">
    <source>
        <dbReference type="ARBA" id="ARBA00022679"/>
    </source>
</evidence>
<accession>A0A3D8IEL8</accession>
<dbReference type="GO" id="GO:0009307">
    <property type="term" value="P:DNA restriction-modification system"/>
    <property type="evidence" value="ECO:0007669"/>
    <property type="project" value="UniProtKB-KW"/>
</dbReference>
<feature type="coiled-coil region" evidence="8">
    <location>
        <begin position="465"/>
        <end position="492"/>
    </location>
</feature>
<comment type="caution">
    <text evidence="11">The sequence shown here is derived from an EMBL/GenBank/DDBJ whole genome shotgun (WGS) entry which is preliminary data.</text>
</comment>
<evidence type="ECO:0000256" key="7">
    <source>
        <dbReference type="ARBA" id="ARBA00047942"/>
    </source>
</evidence>
<dbReference type="Gene3D" id="1.20.1260.30">
    <property type="match status" value="1"/>
</dbReference>
<dbReference type="Pfam" id="PF12161">
    <property type="entry name" value="HsdM_N"/>
    <property type="match status" value="1"/>
</dbReference>
<feature type="domain" description="N6 adenine-specific DNA methyltransferase N-terminal" evidence="10">
    <location>
        <begin position="12"/>
        <end position="144"/>
    </location>
</feature>
<dbReference type="PROSITE" id="PS00092">
    <property type="entry name" value="N6_MTASE"/>
    <property type="match status" value="1"/>
</dbReference>
<dbReference type="Gene3D" id="3.40.50.150">
    <property type="entry name" value="Vaccinia Virus protein VP39"/>
    <property type="match status" value="1"/>
</dbReference>
<evidence type="ECO:0000259" key="9">
    <source>
        <dbReference type="Pfam" id="PF02384"/>
    </source>
</evidence>
<dbReference type="GO" id="GO:0003677">
    <property type="term" value="F:DNA binding"/>
    <property type="evidence" value="ECO:0007669"/>
    <property type="project" value="InterPro"/>
</dbReference>
<reference evidence="11 12" key="1">
    <citation type="submission" date="2018-04" db="EMBL/GenBank/DDBJ databases">
        <title>Novel Campyloabacter and Helicobacter Species and Strains.</title>
        <authorList>
            <person name="Mannion A.J."/>
            <person name="Shen Z."/>
            <person name="Fox J.G."/>
        </authorList>
    </citation>
    <scope>NUCLEOTIDE SEQUENCE [LARGE SCALE GENOMIC DNA]</scope>
    <source>
        <strain evidence="11 12">MIT 17-337</strain>
    </source>
</reference>
<evidence type="ECO:0000256" key="8">
    <source>
        <dbReference type="SAM" id="Coils"/>
    </source>
</evidence>
<evidence type="ECO:0000256" key="2">
    <source>
        <dbReference type="ARBA" id="ARBA00011900"/>
    </source>
</evidence>
<gene>
    <name evidence="11" type="ORF">CQA53_08265</name>
</gene>
<evidence type="ECO:0000313" key="12">
    <source>
        <dbReference type="Proteomes" id="UP000256379"/>
    </source>
</evidence>
<dbReference type="InterPro" id="IPR051537">
    <property type="entry name" value="DNA_Adenine_Mtase"/>
</dbReference>
<keyword evidence="8" id="KW-0175">Coiled coil</keyword>
<dbReference type="InterPro" id="IPR038333">
    <property type="entry name" value="T1MK-like_N_sf"/>
</dbReference>
<evidence type="ECO:0000256" key="5">
    <source>
        <dbReference type="ARBA" id="ARBA00022691"/>
    </source>
</evidence>
<dbReference type="GO" id="GO:0008170">
    <property type="term" value="F:N-methyltransferase activity"/>
    <property type="evidence" value="ECO:0007669"/>
    <property type="project" value="InterPro"/>
</dbReference>
<evidence type="ECO:0000256" key="1">
    <source>
        <dbReference type="ARBA" id="ARBA00006594"/>
    </source>
</evidence>
<evidence type="ECO:0000256" key="6">
    <source>
        <dbReference type="ARBA" id="ARBA00022747"/>
    </source>
</evidence>
<evidence type="ECO:0000259" key="10">
    <source>
        <dbReference type="Pfam" id="PF12161"/>
    </source>
</evidence>
<keyword evidence="5" id="KW-0949">S-adenosyl-L-methionine</keyword>
<dbReference type="RefSeq" id="WP_115543534.1">
    <property type="nucleotide sequence ID" value="NZ_NXLQ01000022.1"/>
</dbReference>
<dbReference type="InterPro" id="IPR003356">
    <property type="entry name" value="DNA_methylase_A-5"/>
</dbReference>
<keyword evidence="3" id="KW-0489">Methyltransferase</keyword>
<dbReference type="OrthoDB" id="9761012at2"/>
<dbReference type="Proteomes" id="UP000256379">
    <property type="component" value="Unassembled WGS sequence"/>
</dbReference>
<dbReference type="SUPFAM" id="SSF53335">
    <property type="entry name" value="S-adenosyl-L-methionine-dependent methyltransferases"/>
    <property type="match status" value="1"/>
</dbReference>
<organism evidence="11 12">
    <name type="scientific">Helicobacter didelphidarum</name>
    <dbReference type="NCBI Taxonomy" id="2040648"/>
    <lineage>
        <taxon>Bacteria</taxon>
        <taxon>Pseudomonadati</taxon>
        <taxon>Campylobacterota</taxon>
        <taxon>Epsilonproteobacteria</taxon>
        <taxon>Campylobacterales</taxon>
        <taxon>Helicobacteraceae</taxon>
        <taxon>Helicobacter</taxon>
    </lineage>
</organism>